<comment type="caution">
    <text evidence="1">The sequence shown here is derived from an EMBL/GenBank/DDBJ whole genome shotgun (WGS) entry which is preliminary data.</text>
</comment>
<sequence>MAYSIQEQHSRDLDWYFIDGNKKPIHVATGGGKLPKIIEENDEKNENLHAQILQLPIQYEIEINPILNEFVNFENEELRELYLTDFNEMAGRGFISLDKSNLGNFEDGIYHIVAYPKGSIISKGIELNIDEFIANDLIIDTQKNSSLDLLKLFENDK</sequence>
<evidence type="ECO:0000313" key="1">
    <source>
        <dbReference type="EMBL" id="MFD1015717.1"/>
    </source>
</evidence>
<dbReference type="RefSeq" id="WP_386115720.1">
    <property type="nucleotide sequence ID" value="NZ_JBHTKM010000055.1"/>
</dbReference>
<accession>A0ABW3KRR7</accession>
<proteinExistence type="predicted"/>
<keyword evidence="2" id="KW-1185">Reference proteome</keyword>
<dbReference type="Proteomes" id="UP001597086">
    <property type="component" value="Unassembled WGS sequence"/>
</dbReference>
<protein>
    <submittedName>
        <fullName evidence="1">Uncharacterized protein</fullName>
    </submittedName>
</protein>
<gene>
    <name evidence="1" type="ORF">ACFQ13_07310</name>
</gene>
<organism evidence="1 2">
    <name type="scientific">Winogradskyella rapida</name>
    <dbReference type="NCBI Taxonomy" id="549701"/>
    <lineage>
        <taxon>Bacteria</taxon>
        <taxon>Pseudomonadati</taxon>
        <taxon>Bacteroidota</taxon>
        <taxon>Flavobacteriia</taxon>
        <taxon>Flavobacteriales</taxon>
        <taxon>Flavobacteriaceae</taxon>
        <taxon>Winogradskyella</taxon>
    </lineage>
</organism>
<dbReference type="EMBL" id="JBHTKM010000055">
    <property type="protein sequence ID" value="MFD1015717.1"/>
    <property type="molecule type" value="Genomic_DNA"/>
</dbReference>
<evidence type="ECO:0000313" key="2">
    <source>
        <dbReference type="Proteomes" id="UP001597086"/>
    </source>
</evidence>
<name>A0ABW3KRR7_9FLAO</name>
<reference evidence="2" key="1">
    <citation type="journal article" date="2019" name="Int. J. Syst. Evol. Microbiol.">
        <title>The Global Catalogue of Microorganisms (GCM) 10K type strain sequencing project: providing services to taxonomists for standard genome sequencing and annotation.</title>
        <authorList>
            <consortium name="The Broad Institute Genomics Platform"/>
            <consortium name="The Broad Institute Genome Sequencing Center for Infectious Disease"/>
            <person name="Wu L."/>
            <person name="Ma J."/>
        </authorList>
    </citation>
    <scope>NUCLEOTIDE SEQUENCE [LARGE SCALE GENOMIC DNA]</scope>
    <source>
        <strain evidence="2">CCUG 56098</strain>
    </source>
</reference>